<comment type="caution">
    <text evidence="1">The sequence shown here is derived from an EMBL/GenBank/DDBJ whole genome shotgun (WGS) entry which is preliminary data.</text>
</comment>
<dbReference type="EMBL" id="CM055751">
    <property type="protein sequence ID" value="KAJ7993502.1"/>
    <property type="molecule type" value="Genomic_DNA"/>
</dbReference>
<proteinExistence type="predicted"/>
<keyword evidence="2" id="KW-1185">Reference proteome</keyword>
<accession>A0ACC2FQ57</accession>
<evidence type="ECO:0000313" key="1">
    <source>
        <dbReference type="EMBL" id="KAJ7993502.1"/>
    </source>
</evidence>
<name>A0ACC2FQ57_DALPE</name>
<protein>
    <submittedName>
        <fullName evidence="1">Uncharacterized protein</fullName>
    </submittedName>
</protein>
<gene>
    <name evidence="1" type="ORF">DPEC_G00273080</name>
</gene>
<sequence length="116" mass="12749">MKHWASVTMSRTPDLLTRRWAIMPAPLADGSQLTLPWPGGNPGQQAQQVSMPEGTAKVPVSGHIIFTQALTALAQNPVQQSRAVRSPGLSGENELEGRERGRTWAKMEPKHELRKC</sequence>
<reference evidence="1" key="1">
    <citation type="submission" date="2021-05" db="EMBL/GenBank/DDBJ databases">
        <authorList>
            <person name="Pan Q."/>
            <person name="Jouanno E."/>
            <person name="Zahm M."/>
            <person name="Klopp C."/>
            <person name="Cabau C."/>
            <person name="Louis A."/>
            <person name="Berthelot C."/>
            <person name="Parey E."/>
            <person name="Roest Crollius H."/>
            <person name="Montfort J."/>
            <person name="Robinson-Rechavi M."/>
            <person name="Bouchez O."/>
            <person name="Lampietro C."/>
            <person name="Lopez Roques C."/>
            <person name="Donnadieu C."/>
            <person name="Postlethwait J."/>
            <person name="Bobe J."/>
            <person name="Dillon D."/>
            <person name="Chandos A."/>
            <person name="von Hippel F."/>
            <person name="Guiguen Y."/>
        </authorList>
    </citation>
    <scope>NUCLEOTIDE SEQUENCE</scope>
    <source>
        <strain evidence="1">YG-Jan2019</strain>
    </source>
</reference>
<dbReference type="Proteomes" id="UP001157502">
    <property type="component" value="Chromosome 24"/>
</dbReference>
<evidence type="ECO:0000313" key="2">
    <source>
        <dbReference type="Proteomes" id="UP001157502"/>
    </source>
</evidence>
<organism evidence="1 2">
    <name type="scientific">Dallia pectoralis</name>
    <name type="common">Alaska blackfish</name>
    <dbReference type="NCBI Taxonomy" id="75939"/>
    <lineage>
        <taxon>Eukaryota</taxon>
        <taxon>Metazoa</taxon>
        <taxon>Chordata</taxon>
        <taxon>Craniata</taxon>
        <taxon>Vertebrata</taxon>
        <taxon>Euteleostomi</taxon>
        <taxon>Actinopterygii</taxon>
        <taxon>Neopterygii</taxon>
        <taxon>Teleostei</taxon>
        <taxon>Protacanthopterygii</taxon>
        <taxon>Esociformes</taxon>
        <taxon>Umbridae</taxon>
        <taxon>Dallia</taxon>
    </lineage>
</organism>